<evidence type="ECO:0000313" key="2">
    <source>
        <dbReference type="Proteomes" id="UP000283387"/>
    </source>
</evidence>
<dbReference type="Proteomes" id="UP000283387">
    <property type="component" value="Unassembled WGS sequence"/>
</dbReference>
<reference evidence="1 2" key="1">
    <citation type="submission" date="2018-09" db="EMBL/GenBank/DDBJ databases">
        <title>Genomic Encyclopedia of Archaeal and Bacterial Type Strains, Phase II (KMG-II): from individual species to whole genera.</title>
        <authorList>
            <person name="Goeker M."/>
        </authorList>
    </citation>
    <scope>NUCLEOTIDE SEQUENCE [LARGE SCALE GENOMIC DNA]</scope>
    <source>
        <strain evidence="1 2">DSM 27148</strain>
    </source>
</reference>
<name>A0A419VUF9_9BACT</name>
<dbReference type="AlphaFoldDB" id="A0A419VUF9"/>
<comment type="caution">
    <text evidence="1">The sequence shown here is derived from an EMBL/GenBank/DDBJ whole genome shotgun (WGS) entry which is preliminary data.</text>
</comment>
<accession>A0A419VUF9</accession>
<keyword evidence="2" id="KW-1185">Reference proteome</keyword>
<gene>
    <name evidence="1" type="ORF">BC643_4593</name>
</gene>
<protein>
    <submittedName>
        <fullName evidence="1">Uncharacterized protein</fullName>
    </submittedName>
</protein>
<sequence>MTQFFFPKHLSLKITDPNKDEELLILKKNSTIKSQSILHKEYSRLTQNITEGASNCCKFAKQIPNHASNPL</sequence>
<organism evidence="1 2">
    <name type="scientific">Mangrovibacterium diazotrophicum</name>
    <dbReference type="NCBI Taxonomy" id="1261403"/>
    <lineage>
        <taxon>Bacteria</taxon>
        <taxon>Pseudomonadati</taxon>
        <taxon>Bacteroidota</taxon>
        <taxon>Bacteroidia</taxon>
        <taxon>Marinilabiliales</taxon>
        <taxon>Prolixibacteraceae</taxon>
        <taxon>Mangrovibacterium</taxon>
    </lineage>
</organism>
<evidence type="ECO:0000313" key="1">
    <source>
        <dbReference type="EMBL" id="RKD85074.1"/>
    </source>
</evidence>
<proteinExistence type="predicted"/>
<dbReference type="EMBL" id="RAPN01000006">
    <property type="protein sequence ID" value="RKD85074.1"/>
    <property type="molecule type" value="Genomic_DNA"/>
</dbReference>